<feature type="region of interest" description="Disordered" evidence="1">
    <location>
        <begin position="48"/>
        <end position="71"/>
    </location>
</feature>
<dbReference type="EMBL" id="JBHUGH010000003">
    <property type="protein sequence ID" value="MFD1911330.1"/>
    <property type="molecule type" value="Genomic_DNA"/>
</dbReference>
<dbReference type="Proteomes" id="UP001597353">
    <property type="component" value="Unassembled WGS sequence"/>
</dbReference>
<comment type="caution">
    <text evidence="2">The sequence shown here is derived from an EMBL/GenBank/DDBJ whole genome shotgun (WGS) entry which is preliminary data.</text>
</comment>
<gene>
    <name evidence="2" type="ORF">ACFSGJ_03765</name>
</gene>
<reference evidence="3" key="1">
    <citation type="journal article" date="2019" name="Int. J. Syst. Evol. Microbiol.">
        <title>The Global Catalogue of Microorganisms (GCM) 10K type strain sequencing project: providing services to taxonomists for standard genome sequencing and annotation.</title>
        <authorList>
            <consortium name="The Broad Institute Genomics Platform"/>
            <consortium name="The Broad Institute Genome Sequencing Center for Infectious Disease"/>
            <person name="Wu L."/>
            <person name="Ma J."/>
        </authorList>
    </citation>
    <scope>NUCLEOTIDE SEQUENCE [LARGE SCALE GENOMIC DNA]</scope>
    <source>
        <strain evidence="3">CGMCC 4.7242</strain>
    </source>
</reference>
<accession>A0ABW4S1G6</accession>
<evidence type="ECO:0000313" key="3">
    <source>
        <dbReference type="Proteomes" id="UP001597353"/>
    </source>
</evidence>
<sequence>MQTFDDKVDLAVHAAFTALGLRVASHMELACRLNDFITQEFQFVVGDDDDSASGDEKLDAGTNDAGGPADD</sequence>
<keyword evidence="3" id="KW-1185">Reference proteome</keyword>
<dbReference type="RefSeq" id="WP_390259638.1">
    <property type="nucleotide sequence ID" value="NZ_JBHUGH010000003.1"/>
</dbReference>
<evidence type="ECO:0000256" key="1">
    <source>
        <dbReference type="SAM" id="MobiDB-lite"/>
    </source>
</evidence>
<evidence type="ECO:0000313" key="2">
    <source>
        <dbReference type="EMBL" id="MFD1911330.1"/>
    </source>
</evidence>
<name>A0ABW4S1G6_9RHOB</name>
<organism evidence="2 3">
    <name type="scientific">Halodurantibacterium flavum</name>
    <dbReference type="NCBI Taxonomy" id="1382802"/>
    <lineage>
        <taxon>Bacteria</taxon>
        <taxon>Pseudomonadati</taxon>
        <taxon>Pseudomonadota</taxon>
        <taxon>Alphaproteobacteria</taxon>
        <taxon>Rhodobacterales</taxon>
        <taxon>Paracoccaceae</taxon>
        <taxon>Halodurantibacterium</taxon>
    </lineage>
</organism>
<protein>
    <submittedName>
        <fullName evidence="2">Uncharacterized protein</fullName>
    </submittedName>
</protein>
<proteinExistence type="predicted"/>